<accession>A0A8K0KRS3</accession>
<proteinExistence type="predicted"/>
<evidence type="ECO:0000313" key="1">
    <source>
        <dbReference type="EMBL" id="KAG8237103.1"/>
    </source>
</evidence>
<dbReference type="PANTHER" id="PTHR47027">
    <property type="entry name" value="REVERSE TRANSCRIPTASE DOMAIN-CONTAINING PROTEIN"/>
    <property type="match status" value="1"/>
</dbReference>
<reference evidence="1" key="2">
    <citation type="submission" date="2017-10" db="EMBL/GenBank/DDBJ databases">
        <title>Ladona fulva Genome sequencing and assembly.</title>
        <authorList>
            <person name="Murali S."/>
            <person name="Richards S."/>
            <person name="Bandaranaike D."/>
            <person name="Bellair M."/>
            <person name="Blankenburg K."/>
            <person name="Chao H."/>
            <person name="Dinh H."/>
            <person name="Doddapaneni H."/>
            <person name="Dugan-Rocha S."/>
            <person name="Elkadiri S."/>
            <person name="Gnanaolivu R."/>
            <person name="Hernandez B."/>
            <person name="Skinner E."/>
            <person name="Javaid M."/>
            <person name="Lee S."/>
            <person name="Li M."/>
            <person name="Ming W."/>
            <person name="Munidasa M."/>
            <person name="Muniz J."/>
            <person name="Nguyen L."/>
            <person name="Hughes D."/>
            <person name="Osuji N."/>
            <person name="Pu L.-L."/>
            <person name="Puazo M."/>
            <person name="Qu C."/>
            <person name="Quiroz J."/>
            <person name="Raj R."/>
            <person name="Weissenberger G."/>
            <person name="Xin Y."/>
            <person name="Zou X."/>
            <person name="Han Y."/>
            <person name="Worley K."/>
            <person name="Muzny D."/>
            <person name="Gibbs R."/>
        </authorList>
    </citation>
    <scope>NUCLEOTIDE SEQUENCE</scope>
    <source>
        <strain evidence="1">Sampled in the wild</strain>
    </source>
</reference>
<dbReference type="PANTHER" id="PTHR47027:SF20">
    <property type="entry name" value="REVERSE TRANSCRIPTASE-LIKE PROTEIN WITH RNA-DIRECTED DNA POLYMERASE DOMAIN"/>
    <property type="match status" value="1"/>
</dbReference>
<name>A0A8K0KRS3_LADFU</name>
<gene>
    <name evidence="1" type="ORF">J437_LFUL015470</name>
</gene>
<reference evidence="1" key="1">
    <citation type="submission" date="2013-04" db="EMBL/GenBank/DDBJ databases">
        <authorList>
            <person name="Qu J."/>
            <person name="Murali S.C."/>
            <person name="Bandaranaike D."/>
            <person name="Bellair M."/>
            <person name="Blankenburg K."/>
            <person name="Chao H."/>
            <person name="Dinh H."/>
            <person name="Doddapaneni H."/>
            <person name="Downs B."/>
            <person name="Dugan-Rocha S."/>
            <person name="Elkadiri S."/>
            <person name="Gnanaolivu R.D."/>
            <person name="Hernandez B."/>
            <person name="Javaid M."/>
            <person name="Jayaseelan J.C."/>
            <person name="Lee S."/>
            <person name="Li M."/>
            <person name="Ming W."/>
            <person name="Munidasa M."/>
            <person name="Muniz J."/>
            <person name="Nguyen L."/>
            <person name="Ongeri F."/>
            <person name="Osuji N."/>
            <person name="Pu L.-L."/>
            <person name="Puazo M."/>
            <person name="Qu C."/>
            <person name="Quiroz J."/>
            <person name="Raj R."/>
            <person name="Weissenberger G."/>
            <person name="Xin Y."/>
            <person name="Zou X."/>
            <person name="Han Y."/>
            <person name="Richards S."/>
            <person name="Worley K."/>
            <person name="Muzny D."/>
            <person name="Gibbs R."/>
        </authorList>
    </citation>
    <scope>NUCLEOTIDE SEQUENCE</scope>
    <source>
        <strain evidence="1">Sampled in the wild</strain>
    </source>
</reference>
<dbReference type="OrthoDB" id="410404at2759"/>
<keyword evidence="2" id="KW-1185">Reference proteome</keyword>
<dbReference type="AlphaFoldDB" id="A0A8K0KRS3"/>
<sequence length="180" mass="20998">MQRSITVSNVLLTHSKEKKRIFNNKDLSAKTKTVVFKAVVLSVLLYGNECWILYQKHVRALEKSQQRRLRSILGIRWQDHISNQEVLERANCKPMETILAQNHLRWLGHVCRMTDERLPKQILYGELAQGRRNPGGQLKRYKDVSSAIVKKAGVHDLWMCKYLPAQNVKERYDPELDFGT</sequence>
<organism evidence="1 2">
    <name type="scientific">Ladona fulva</name>
    <name type="common">Scarce chaser dragonfly</name>
    <name type="synonym">Libellula fulva</name>
    <dbReference type="NCBI Taxonomy" id="123851"/>
    <lineage>
        <taxon>Eukaryota</taxon>
        <taxon>Metazoa</taxon>
        <taxon>Ecdysozoa</taxon>
        <taxon>Arthropoda</taxon>
        <taxon>Hexapoda</taxon>
        <taxon>Insecta</taxon>
        <taxon>Pterygota</taxon>
        <taxon>Palaeoptera</taxon>
        <taxon>Odonata</taxon>
        <taxon>Epiprocta</taxon>
        <taxon>Anisoptera</taxon>
        <taxon>Libelluloidea</taxon>
        <taxon>Libellulidae</taxon>
        <taxon>Ladona</taxon>
    </lineage>
</organism>
<protein>
    <submittedName>
        <fullName evidence="1">Uncharacterized protein</fullName>
    </submittedName>
</protein>
<comment type="caution">
    <text evidence="1">The sequence shown here is derived from an EMBL/GenBank/DDBJ whole genome shotgun (WGS) entry which is preliminary data.</text>
</comment>
<evidence type="ECO:0000313" key="2">
    <source>
        <dbReference type="Proteomes" id="UP000792457"/>
    </source>
</evidence>
<dbReference type="Proteomes" id="UP000792457">
    <property type="component" value="Unassembled WGS sequence"/>
</dbReference>
<dbReference type="EMBL" id="KZ309124">
    <property type="protein sequence ID" value="KAG8237103.1"/>
    <property type="molecule type" value="Genomic_DNA"/>
</dbReference>